<evidence type="ECO:0000256" key="6">
    <source>
        <dbReference type="ARBA" id="ARBA00023014"/>
    </source>
</evidence>
<reference evidence="9" key="1">
    <citation type="journal article" date="2020" name="mSystems">
        <title>Genome- and Community-Level Interaction Insights into Carbon Utilization and Element Cycling Functions of Hydrothermarchaeota in Hydrothermal Sediment.</title>
        <authorList>
            <person name="Zhou Z."/>
            <person name="Liu Y."/>
            <person name="Xu W."/>
            <person name="Pan J."/>
            <person name="Luo Z.H."/>
            <person name="Li M."/>
        </authorList>
    </citation>
    <scope>NUCLEOTIDE SEQUENCE [LARGE SCALE GENOMIC DNA]</scope>
    <source>
        <strain evidence="9">HyVt-456</strain>
    </source>
</reference>
<dbReference type="NCBIfam" id="TIGR02745">
    <property type="entry name" value="ccoG_rdxA_fixG"/>
    <property type="match status" value="1"/>
</dbReference>
<keyword evidence="2" id="KW-0004">4Fe-4S</keyword>
<dbReference type="InterPro" id="IPR032879">
    <property type="entry name" value="FixG_C"/>
</dbReference>
<evidence type="ECO:0000313" key="9">
    <source>
        <dbReference type="EMBL" id="HED09870.1"/>
    </source>
</evidence>
<dbReference type="Pfam" id="PF12801">
    <property type="entry name" value="Fer4_5"/>
    <property type="match status" value="1"/>
</dbReference>
<dbReference type="InterPro" id="IPR051684">
    <property type="entry name" value="Electron_Trans/Redox"/>
</dbReference>
<keyword evidence="7" id="KW-1133">Transmembrane helix</keyword>
<dbReference type="PROSITE" id="PS00198">
    <property type="entry name" value="4FE4S_FER_1"/>
    <property type="match status" value="1"/>
</dbReference>
<feature type="transmembrane region" description="Helical" evidence="7">
    <location>
        <begin position="92"/>
        <end position="116"/>
    </location>
</feature>
<dbReference type="PANTHER" id="PTHR30176:SF3">
    <property type="entry name" value="FERREDOXIN-TYPE PROTEIN NAPH"/>
    <property type="match status" value="1"/>
</dbReference>
<dbReference type="InterPro" id="IPR014116">
    <property type="entry name" value="Cyt_c_oxidase_cbb3_FixG"/>
</dbReference>
<dbReference type="Gene3D" id="2.60.40.10">
    <property type="entry name" value="Immunoglobulins"/>
    <property type="match status" value="1"/>
</dbReference>
<dbReference type="Pfam" id="PF13746">
    <property type="entry name" value="Fer4_18"/>
    <property type="match status" value="1"/>
</dbReference>
<dbReference type="Pfam" id="PF11614">
    <property type="entry name" value="FixG_C"/>
    <property type="match status" value="1"/>
</dbReference>
<feature type="transmembrane region" description="Helical" evidence="7">
    <location>
        <begin position="340"/>
        <end position="359"/>
    </location>
</feature>
<organism evidence="9">
    <name type="scientific">Caldithrix abyssi</name>
    <dbReference type="NCBI Taxonomy" id="187145"/>
    <lineage>
        <taxon>Bacteria</taxon>
        <taxon>Pseudomonadati</taxon>
        <taxon>Calditrichota</taxon>
        <taxon>Calditrichia</taxon>
        <taxon>Calditrichales</taxon>
        <taxon>Calditrichaceae</taxon>
        <taxon>Caldithrix</taxon>
    </lineage>
</organism>
<feature type="transmembrane region" description="Helical" evidence="7">
    <location>
        <begin position="165"/>
        <end position="184"/>
    </location>
</feature>
<evidence type="ECO:0000256" key="7">
    <source>
        <dbReference type="SAM" id="Phobius"/>
    </source>
</evidence>
<gene>
    <name evidence="9" type="primary">ccoG</name>
    <name evidence="9" type="ORF">ENJ10_04225</name>
</gene>
<dbReference type="GO" id="GO:0005886">
    <property type="term" value="C:plasma membrane"/>
    <property type="evidence" value="ECO:0007669"/>
    <property type="project" value="TreeGrafter"/>
</dbReference>
<proteinExistence type="predicted"/>
<keyword evidence="7" id="KW-0472">Membrane</keyword>
<evidence type="ECO:0000256" key="3">
    <source>
        <dbReference type="ARBA" id="ARBA00022723"/>
    </source>
</evidence>
<dbReference type="InterPro" id="IPR017896">
    <property type="entry name" value="4Fe4S_Fe-S-bd"/>
</dbReference>
<keyword evidence="4" id="KW-0249">Electron transport</keyword>
<evidence type="ECO:0000256" key="5">
    <source>
        <dbReference type="ARBA" id="ARBA00023004"/>
    </source>
</evidence>
<dbReference type="GO" id="GO:0046872">
    <property type="term" value="F:metal ion binding"/>
    <property type="evidence" value="ECO:0007669"/>
    <property type="project" value="UniProtKB-KW"/>
</dbReference>
<protein>
    <submittedName>
        <fullName evidence="9">Cytochrome c oxidase accessory protein CcoG</fullName>
    </submittedName>
</protein>
<accession>A0A7V1PTW2</accession>
<keyword evidence="6" id="KW-0411">Iron-sulfur</keyword>
<dbReference type="Gene3D" id="3.30.70.20">
    <property type="match status" value="1"/>
</dbReference>
<keyword evidence="7" id="KW-0812">Transmembrane</keyword>
<feature type="domain" description="4Fe-4S ferredoxin-type" evidence="8">
    <location>
        <begin position="263"/>
        <end position="291"/>
    </location>
</feature>
<keyword evidence="3" id="KW-0479">Metal-binding</keyword>
<evidence type="ECO:0000256" key="2">
    <source>
        <dbReference type="ARBA" id="ARBA00022485"/>
    </source>
</evidence>
<dbReference type="SUPFAM" id="SSF54862">
    <property type="entry name" value="4Fe-4S ferredoxins"/>
    <property type="match status" value="1"/>
</dbReference>
<dbReference type="PROSITE" id="PS51379">
    <property type="entry name" value="4FE4S_FER_2"/>
    <property type="match status" value="1"/>
</dbReference>
<comment type="caution">
    <text evidence="9">The sequence shown here is derived from an EMBL/GenBank/DDBJ whole genome shotgun (WGS) entry which is preliminary data.</text>
</comment>
<dbReference type="AlphaFoldDB" id="A0A7V1PTW2"/>
<name>A0A7V1PTW2_CALAY</name>
<evidence type="ECO:0000256" key="1">
    <source>
        <dbReference type="ARBA" id="ARBA00022448"/>
    </source>
</evidence>
<keyword evidence="1" id="KW-0813">Transport</keyword>
<feature type="transmembrane region" description="Helical" evidence="7">
    <location>
        <begin position="196"/>
        <end position="217"/>
    </location>
</feature>
<dbReference type="PANTHER" id="PTHR30176">
    <property type="entry name" value="FERREDOXIN-TYPE PROTEIN NAPH"/>
    <property type="match status" value="1"/>
</dbReference>
<keyword evidence="5" id="KW-0408">Iron</keyword>
<evidence type="ECO:0000256" key="4">
    <source>
        <dbReference type="ARBA" id="ARBA00022982"/>
    </source>
</evidence>
<dbReference type="GO" id="GO:0051539">
    <property type="term" value="F:4 iron, 4 sulfur cluster binding"/>
    <property type="evidence" value="ECO:0007669"/>
    <property type="project" value="UniProtKB-KW"/>
</dbReference>
<feature type="transmembrane region" description="Helical" evidence="7">
    <location>
        <begin position="43"/>
        <end position="61"/>
    </location>
</feature>
<dbReference type="Proteomes" id="UP000886005">
    <property type="component" value="Unassembled WGS sequence"/>
</dbReference>
<dbReference type="EMBL" id="DRLD01000115">
    <property type="protein sequence ID" value="HED09870.1"/>
    <property type="molecule type" value="Genomic_DNA"/>
</dbReference>
<dbReference type="InterPro" id="IPR017900">
    <property type="entry name" value="4Fe4S_Fe_S_CS"/>
</dbReference>
<sequence length="477" mass="53865">MNQDPAGKQGKQDSFRDHIATVDQSGKRIWIYPKKPQGKFYNARTYFSWFLLALFFAGPFIRVHGQPLLLLNFLERKFVILGIAFWPQDFHLFLLAMIAFVIFIVLFTAVFGRVFCGWACPQTVFMEMVFRKIEYLIEGDARQQRKLNAMPMNGEKFFKKALKHLIFFGISFLIGNMFMGYIVGSEKMLQIISEPPAHHMAGFIAVLAFSGVFYFIFSWFREQACVIVCPYGRFQSVLLDKSSIVVSYDFKRGEKRGRLSKKTAPPPDQGDCVDCNQCVEVCPTGIDIRNGTQLECVNCTACMDACDAVMTKIGKPTGLIKYASYNNIVSGDHKIFTPRVMVYTVILTLLITLLTYLIFTRSPIETTILRSPGTMYTITNDNHVVNLYTLEVVNKTFEEIPVFFKLLSPGGKLKLAAGNIVAPKASISKSALLITFDKKDLIPGRNNISIQVLDEQGNVLDQVNTAFLAPENLNELK</sequence>
<evidence type="ECO:0000259" key="8">
    <source>
        <dbReference type="PROSITE" id="PS51379"/>
    </source>
</evidence>
<dbReference type="InterPro" id="IPR013783">
    <property type="entry name" value="Ig-like_fold"/>
</dbReference>